<dbReference type="RefSeq" id="XP_022091277.1">
    <property type="nucleotide sequence ID" value="XM_022235585.1"/>
</dbReference>
<evidence type="ECO:0000256" key="1">
    <source>
        <dbReference type="ARBA" id="ARBA00006836"/>
    </source>
</evidence>
<dbReference type="PANTHER" id="PTHR28573">
    <property type="entry name" value="SPINDLE AND KINETOCHORE-ASSOCIATED PROTEIN 1"/>
    <property type="match status" value="1"/>
</dbReference>
<dbReference type="AlphaFoldDB" id="A0A8B7YFA6"/>
<evidence type="ECO:0000313" key="6">
    <source>
        <dbReference type="Proteomes" id="UP000694845"/>
    </source>
</evidence>
<evidence type="ECO:0000256" key="5">
    <source>
        <dbReference type="SAM" id="MobiDB-lite"/>
    </source>
</evidence>
<dbReference type="GO" id="GO:0031110">
    <property type="term" value="P:regulation of microtubule polymerization or depolymerization"/>
    <property type="evidence" value="ECO:0007669"/>
    <property type="project" value="TreeGrafter"/>
</dbReference>
<dbReference type="Gene3D" id="1.10.10.1890">
    <property type="entry name" value="Ska1 microtubule binding domain-like"/>
    <property type="match status" value="1"/>
</dbReference>
<dbReference type="FunFam" id="1.10.10.1890:FF:000002">
    <property type="entry name" value="Spindle and kinetochore-associated protein 1"/>
    <property type="match status" value="1"/>
</dbReference>
<keyword evidence="6" id="KW-1185">Reference proteome</keyword>
<evidence type="ECO:0000313" key="7">
    <source>
        <dbReference type="RefSeq" id="XP_022091277.1"/>
    </source>
</evidence>
<comment type="similarity">
    <text evidence="1">Belongs to the SKA1 family.</text>
</comment>
<keyword evidence="2" id="KW-0175">Coiled coil</keyword>
<dbReference type="GO" id="GO:0072686">
    <property type="term" value="C:mitotic spindle"/>
    <property type="evidence" value="ECO:0007669"/>
    <property type="project" value="TreeGrafter"/>
</dbReference>
<evidence type="ECO:0000256" key="4">
    <source>
        <dbReference type="ARBA" id="ARBA00047202"/>
    </source>
</evidence>
<dbReference type="GO" id="GO:0007059">
    <property type="term" value="P:chromosome segregation"/>
    <property type="evidence" value="ECO:0007669"/>
    <property type="project" value="InterPro"/>
</dbReference>
<feature type="region of interest" description="Disordered" evidence="5">
    <location>
        <begin position="123"/>
        <end position="142"/>
    </location>
</feature>
<dbReference type="GO" id="GO:0051301">
    <property type="term" value="P:cell division"/>
    <property type="evidence" value="ECO:0007669"/>
    <property type="project" value="InterPro"/>
</dbReference>
<name>A0A8B7YFA6_ACAPL</name>
<dbReference type="OrthoDB" id="5962at2759"/>
<dbReference type="OMA" id="VEEDMHE"/>
<dbReference type="GO" id="GO:0008017">
    <property type="term" value="F:microtubule binding"/>
    <property type="evidence" value="ECO:0007669"/>
    <property type="project" value="InterPro"/>
</dbReference>
<evidence type="ECO:0000256" key="2">
    <source>
        <dbReference type="ARBA" id="ARBA00023054"/>
    </source>
</evidence>
<organism evidence="6 7">
    <name type="scientific">Acanthaster planci</name>
    <name type="common">Crown-of-thorns starfish</name>
    <dbReference type="NCBI Taxonomy" id="133434"/>
    <lineage>
        <taxon>Eukaryota</taxon>
        <taxon>Metazoa</taxon>
        <taxon>Echinodermata</taxon>
        <taxon>Eleutherozoa</taxon>
        <taxon>Asterozoa</taxon>
        <taxon>Asteroidea</taxon>
        <taxon>Valvatacea</taxon>
        <taxon>Valvatida</taxon>
        <taxon>Acanthasteridae</taxon>
        <taxon>Acanthaster</taxon>
    </lineage>
</organism>
<dbReference type="GO" id="GO:0000940">
    <property type="term" value="C:outer kinetochore"/>
    <property type="evidence" value="ECO:0007669"/>
    <property type="project" value="TreeGrafter"/>
</dbReference>
<dbReference type="Gene3D" id="6.10.250.1370">
    <property type="match status" value="1"/>
</dbReference>
<dbReference type="RefSeq" id="XP_022091278.1">
    <property type="nucleotide sequence ID" value="XM_022235586.1"/>
</dbReference>
<protein>
    <recommendedName>
        <fullName evidence="3">SKA complex subunit 1</fullName>
    </recommendedName>
    <alternativeName>
        <fullName evidence="4">Spindle and kinetochore-associated protein 1</fullName>
    </alternativeName>
</protein>
<evidence type="ECO:0000256" key="3">
    <source>
        <dbReference type="ARBA" id="ARBA00047182"/>
    </source>
</evidence>
<evidence type="ECO:0000313" key="8">
    <source>
        <dbReference type="RefSeq" id="XP_022091278.1"/>
    </source>
</evidence>
<dbReference type="Pfam" id="PF07160">
    <property type="entry name" value="SKA1"/>
    <property type="match status" value="1"/>
</dbReference>
<proteinExistence type="inferred from homology"/>
<dbReference type="InterPro" id="IPR042031">
    <property type="entry name" value="SKA1_MBD_sf"/>
</dbReference>
<dbReference type="GO" id="GO:0005876">
    <property type="term" value="C:spindle microtubule"/>
    <property type="evidence" value="ECO:0007669"/>
    <property type="project" value="TreeGrafter"/>
</dbReference>
<dbReference type="GeneID" id="110979613"/>
<dbReference type="KEGG" id="aplc:110979613"/>
<sequence length="278" mass="31722">MDASNLDELKEKFEVKIEGLTRCINLSSAVLTPDGLDENCKKQLVAIHTELCLVESLIGQMRDLVDLEKQHLQRAQVLKSKMEDQAEHIQYIESHIPDRLPGRDLKAFTAVQSKSRAPLEVVENNKGNHGNHGTQRKPCSKDNDVIKDAKKKKASIPTMEFVTVEEFEGVPKYMKGRLNYETINTAVEIINIAIRTRYSLLQKPRNTLSEMSLKKVRQLREQENKDTKGVYFFTEEDFKSSSNGRCSTTARSIFTILRHCGRLREIRSSGLTRYALVL</sequence>
<dbReference type="PANTHER" id="PTHR28573:SF1">
    <property type="entry name" value="SPINDLE AND KINETOCHORE-ASSOCIATED PROTEIN 1"/>
    <property type="match status" value="1"/>
</dbReference>
<dbReference type="InterPro" id="IPR009829">
    <property type="entry name" value="SKA1"/>
</dbReference>
<dbReference type="Proteomes" id="UP000694845">
    <property type="component" value="Unplaced"/>
</dbReference>
<reference evidence="7 8" key="1">
    <citation type="submission" date="2025-04" db="UniProtKB">
        <authorList>
            <consortium name="RefSeq"/>
        </authorList>
    </citation>
    <scope>IDENTIFICATION</scope>
</reference>
<dbReference type="GO" id="GO:0000278">
    <property type="term" value="P:mitotic cell cycle"/>
    <property type="evidence" value="ECO:0007669"/>
    <property type="project" value="TreeGrafter"/>
</dbReference>
<accession>A0A8B7YFA6</accession>
<gene>
    <name evidence="7 8" type="primary">LOC110979613</name>
</gene>